<organism evidence="2 3">
    <name type="scientific">Russula ochroleuca</name>
    <dbReference type="NCBI Taxonomy" id="152965"/>
    <lineage>
        <taxon>Eukaryota</taxon>
        <taxon>Fungi</taxon>
        <taxon>Dikarya</taxon>
        <taxon>Basidiomycota</taxon>
        <taxon>Agaricomycotina</taxon>
        <taxon>Agaricomycetes</taxon>
        <taxon>Russulales</taxon>
        <taxon>Russulaceae</taxon>
        <taxon>Russula</taxon>
    </lineage>
</organism>
<reference evidence="2" key="1">
    <citation type="submission" date="2019-10" db="EMBL/GenBank/DDBJ databases">
        <authorList>
            <consortium name="DOE Joint Genome Institute"/>
            <person name="Kuo A."/>
            <person name="Miyauchi S."/>
            <person name="Kiss E."/>
            <person name="Drula E."/>
            <person name="Kohler A."/>
            <person name="Sanchez-Garcia M."/>
            <person name="Andreopoulos B."/>
            <person name="Barry K.W."/>
            <person name="Bonito G."/>
            <person name="Buee M."/>
            <person name="Carver A."/>
            <person name="Chen C."/>
            <person name="Cichocki N."/>
            <person name="Clum A."/>
            <person name="Culley D."/>
            <person name="Crous P.W."/>
            <person name="Fauchery L."/>
            <person name="Girlanda M."/>
            <person name="Hayes R."/>
            <person name="Keri Z."/>
            <person name="LaButti K."/>
            <person name="Lipzen A."/>
            <person name="Lombard V."/>
            <person name="Magnuson J."/>
            <person name="Maillard F."/>
            <person name="Morin E."/>
            <person name="Murat C."/>
            <person name="Nolan M."/>
            <person name="Ohm R."/>
            <person name="Pangilinan J."/>
            <person name="Pereira M."/>
            <person name="Perotto S."/>
            <person name="Peter M."/>
            <person name="Riley R."/>
            <person name="Sitrit Y."/>
            <person name="Stielow B."/>
            <person name="Szollosi G."/>
            <person name="Zifcakova L."/>
            <person name="Stursova M."/>
            <person name="Spatafora J.W."/>
            <person name="Tedersoo L."/>
            <person name="Vaario L.-M."/>
            <person name="Yamada A."/>
            <person name="Yan M."/>
            <person name="Wang P."/>
            <person name="Xu J."/>
            <person name="Bruns T."/>
            <person name="Baldrian P."/>
            <person name="Vilgalys R."/>
            <person name="Henrissat B."/>
            <person name="Grigoriev I.V."/>
            <person name="Hibbett D."/>
            <person name="Nagy L.G."/>
            <person name="Martin F.M."/>
        </authorList>
    </citation>
    <scope>NUCLEOTIDE SEQUENCE</scope>
    <source>
        <strain evidence="2">Prilba</strain>
    </source>
</reference>
<evidence type="ECO:0000313" key="3">
    <source>
        <dbReference type="Proteomes" id="UP000759537"/>
    </source>
</evidence>
<feature type="transmembrane region" description="Helical" evidence="1">
    <location>
        <begin position="54"/>
        <end position="74"/>
    </location>
</feature>
<keyword evidence="3" id="KW-1185">Reference proteome</keyword>
<proteinExistence type="predicted"/>
<comment type="caution">
    <text evidence="2">The sequence shown here is derived from an EMBL/GenBank/DDBJ whole genome shotgun (WGS) entry which is preliminary data.</text>
</comment>
<sequence>MVVWLWFITVPGSGDHYLCQSMPGVYAQCFVPLFLICTTLVIDSPSVNFGLIRSALLLGTTIFGLGTDVSRVGLFRPHLYHTYGVTNAIPSPFCLSETLLISASQR</sequence>
<accession>A0A9P5JYW2</accession>
<dbReference type="AlphaFoldDB" id="A0A9P5JYW2"/>
<evidence type="ECO:0000256" key="1">
    <source>
        <dbReference type="SAM" id="Phobius"/>
    </source>
</evidence>
<keyword evidence="1" id="KW-0812">Transmembrane</keyword>
<reference evidence="2" key="2">
    <citation type="journal article" date="2020" name="Nat. Commun.">
        <title>Large-scale genome sequencing of mycorrhizal fungi provides insights into the early evolution of symbiotic traits.</title>
        <authorList>
            <person name="Miyauchi S."/>
            <person name="Kiss E."/>
            <person name="Kuo A."/>
            <person name="Drula E."/>
            <person name="Kohler A."/>
            <person name="Sanchez-Garcia M."/>
            <person name="Morin E."/>
            <person name="Andreopoulos B."/>
            <person name="Barry K.W."/>
            <person name="Bonito G."/>
            <person name="Buee M."/>
            <person name="Carver A."/>
            <person name="Chen C."/>
            <person name="Cichocki N."/>
            <person name="Clum A."/>
            <person name="Culley D."/>
            <person name="Crous P.W."/>
            <person name="Fauchery L."/>
            <person name="Girlanda M."/>
            <person name="Hayes R.D."/>
            <person name="Keri Z."/>
            <person name="LaButti K."/>
            <person name="Lipzen A."/>
            <person name="Lombard V."/>
            <person name="Magnuson J."/>
            <person name="Maillard F."/>
            <person name="Murat C."/>
            <person name="Nolan M."/>
            <person name="Ohm R.A."/>
            <person name="Pangilinan J."/>
            <person name="Pereira M.F."/>
            <person name="Perotto S."/>
            <person name="Peter M."/>
            <person name="Pfister S."/>
            <person name="Riley R."/>
            <person name="Sitrit Y."/>
            <person name="Stielow J.B."/>
            <person name="Szollosi G."/>
            <person name="Zifcakova L."/>
            <person name="Stursova M."/>
            <person name="Spatafora J.W."/>
            <person name="Tedersoo L."/>
            <person name="Vaario L.M."/>
            <person name="Yamada A."/>
            <person name="Yan M."/>
            <person name="Wang P."/>
            <person name="Xu J."/>
            <person name="Bruns T."/>
            <person name="Baldrian P."/>
            <person name="Vilgalys R."/>
            <person name="Dunand C."/>
            <person name="Henrissat B."/>
            <person name="Grigoriev I.V."/>
            <person name="Hibbett D."/>
            <person name="Nagy L.G."/>
            <person name="Martin F.M."/>
        </authorList>
    </citation>
    <scope>NUCLEOTIDE SEQUENCE</scope>
    <source>
        <strain evidence="2">Prilba</strain>
    </source>
</reference>
<keyword evidence="1" id="KW-1133">Transmembrane helix</keyword>
<evidence type="ECO:0000313" key="2">
    <source>
        <dbReference type="EMBL" id="KAF8471396.1"/>
    </source>
</evidence>
<dbReference type="Proteomes" id="UP000759537">
    <property type="component" value="Unassembled WGS sequence"/>
</dbReference>
<protein>
    <submittedName>
        <fullName evidence="2">Uncharacterized protein</fullName>
    </submittedName>
</protein>
<gene>
    <name evidence="2" type="ORF">DFH94DRAFT_201147</name>
</gene>
<dbReference type="EMBL" id="WHVB01000023">
    <property type="protein sequence ID" value="KAF8471396.1"/>
    <property type="molecule type" value="Genomic_DNA"/>
</dbReference>
<keyword evidence="1" id="KW-0472">Membrane</keyword>
<feature type="transmembrane region" description="Helical" evidence="1">
    <location>
        <begin position="24"/>
        <end position="42"/>
    </location>
</feature>
<name>A0A9P5JYW2_9AGAM</name>